<dbReference type="UniPathway" id="UPA00115">
    <property type="reaction ID" value="UER00408"/>
</dbReference>
<evidence type="ECO:0000313" key="10">
    <source>
        <dbReference type="EMBL" id="SJZ51253.1"/>
    </source>
</evidence>
<evidence type="ECO:0000259" key="9">
    <source>
        <dbReference type="Pfam" id="PF02781"/>
    </source>
</evidence>
<comment type="caution">
    <text evidence="7">Lacks conserved residue(s) required for the propagation of feature annotation.</text>
</comment>
<keyword evidence="11" id="KW-1185">Reference proteome</keyword>
<comment type="catalytic activity">
    <reaction evidence="7">
        <text>D-glucose 6-phosphate + NADP(+) = 6-phospho-D-glucono-1,5-lactone + NADPH + H(+)</text>
        <dbReference type="Rhea" id="RHEA:15841"/>
        <dbReference type="ChEBI" id="CHEBI:15378"/>
        <dbReference type="ChEBI" id="CHEBI:57783"/>
        <dbReference type="ChEBI" id="CHEBI:57955"/>
        <dbReference type="ChEBI" id="CHEBI:58349"/>
        <dbReference type="ChEBI" id="CHEBI:61548"/>
        <dbReference type="EC" id="1.1.1.49"/>
    </reaction>
</comment>
<evidence type="ECO:0000256" key="3">
    <source>
        <dbReference type="ARBA" id="ARBA00022526"/>
    </source>
</evidence>
<evidence type="ECO:0000256" key="7">
    <source>
        <dbReference type="HAMAP-Rule" id="MF_00966"/>
    </source>
</evidence>
<proteinExistence type="inferred from homology"/>
<evidence type="ECO:0000256" key="6">
    <source>
        <dbReference type="ARBA" id="ARBA00023277"/>
    </source>
</evidence>
<keyword evidence="5 7" id="KW-0560">Oxidoreductase</keyword>
<feature type="binding site" evidence="7">
    <location>
        <position position="229"/>
    </location>
    <ligand>
        <name>substrate</name>
    </ligand>
</feature>
<keyword evidence="6 7" id="KW-0119">Carbohydrate metabolism</keyword>
<dbReference type="GO" id="GO:0009051">
    <property type="term" value="P:pentose-phosphate shunt, oxidative branch"/>
    <property type="evidence" value="ECO:0007669"/>
    <property type="project" value="TreeGrafter"/>
</dbReference>
<protein>
    <recommendedName>
        <fullName evidence="7">Glucose-6-phosphate 1-dehydrogenase</fullName>
        <shortName evidence="7">G6PD</shortName>
        <ecNumber evidence="7">1.1.1.49</ecNumber>
    </recommendedName>
</protein>
<dbReference type="PANTHER" id="PTHR23429">
    <property type="entry name" value="GLUCOSE-6-PHOSPHATE 1-DEHYDROGENASE G6PD"/>
    <property type="match status" value="1"/>
</dbReference>
<feature type="binding site" evidence="7">
    <location>
        <position position="176"/>
    </location>
    <ligand>
        <name>substrate</name>
    </ligand>
</feature>
<dbReference type="STRING" id="118967.SAMN02745191_0796"/>
<dbReference type="PIRSF" id="PIRSF000110">
    <property type="entry name" value="G6PD"/>
    <property type="match status" value="1"/>
</dbReference>
<comment type="pathway">
    <text evidence="1 7">Carbohydrate degradation; pentose phosphate pathway; D-ribulose 5-phosphate from D-glucose 6-phosphate (oxidative stage): step 1/3.</text>
</comment>
<feature type="binding site" evidence="7">
    <location>
        <position position="142"/>
    </location>
    <ligand>
        <name>NADP(+)</name>
        <dbReference type="ChEBI" id="CHEBI:58349"/>
    </ligand>
</feature>
<feature type="domain" description="Glucose-6-phosphate dehydrogenase NAD-binding" evidence="8">
    <location>
        <begin position="9"/>
        <end position="181"/>
    </location>
</feature>
<dbReference type="PROSITE" id="PS00069">
    <property type="entry name" value="G6P_DEHYDROGENASE"/>
    <property type="match status" value="1"/>
</dbReference>
<dbReference type="SUPFAM" id="SSF55347">
    <property type="entry name" value="Glyceraldehyde-3-phosphate dehydrogenase-like, C-terminal domain"/>
    <property type="match status" value="1"/>
</dbReference>
<dbReference type="InterPro" id="IPR001282">
    <property type="entry name" value="G6P_DH"/>
</dbReference>
<keyword evidence="4 7" id="KW-0521">NADP</keyword>
<dbReference type="AlphaFoldDB" id="A0A1T4L9H6"/>
<dbReference type="GO" id="GO:0006006">
    <property type="term" value="P:glucose metabolic process"/>
    <property type="evidence" value="ECO:0007669"/>
    <property type="project" value="UniProtKB-KW"/>
</dbReference>
<dbReference type="GO" id="GO:0050661">
    <property type="term" value="F:NADP binding"/>
    <property type="evidence" value="ECO:0007669"/>
    <property type="project" value="UniProtKB-UniRule"/>
</dbReference>
<dbReference type="InterPro" id="IPR019796">
    <property type="entry name" value="G6P_DH_AS"/>
</dbReference>
<reference evidence="11" key="1">
    <citation type="submission" date="2017-02" db="EMBL/GenBank/DDBJ databases">
        <authorList>
            <person name="Varghese N."/>
            <person name="Submissions S."/>
        </authorList>
    </citation>
    <scope>NUCLEOTIDE SEQUENCE [LARGE SCALE GENOMIC DNA]</scope>
    <source>
        <strain evidence="11">ATCC 25662</strain>
    </source>
</reference>
<dbReference type="PANTHER" id="PTHR23429:SF0">
    <property type="entry name" value="GLUCOSE-6-PHOSPHATE 1-DEHYDROGENASE"/>
    <property type="match status" value="1"/>
</dbReference>
<feature type="binding site" evidence="7">
    <location>
        <position position="172"/>
    </location>
    <ligand>
        <name>substrate</name>
    </ligand>
</feature>
<dbReference type="GO" id="GO:0004345">
    <property type="term" value="F:glucose-6-phosphate dehydrogenase activity"/>
    <property type="evidence" value="ECO:0007669"/>
    <property type="project" value="UniProtKB-UniRule"/>
</dbReference>
<gene>
    <name evidence="7" type="primary">zwf</name>
    <name evidence="10" type="ORF">SAMN02745191_0796</name>
</gene>
<dbReference type="SUPFAM" id="SSF51735">
    <property type="entry name" value="NAD(P)-binding Rossmann-fold domains"/>
    <property type="match status" value="1"/>
</dbReference>
<feature type="binding site" evidence="7">
    <location>
        <position position="322"/>
    </location>
    <ligand>
        <name>substrate</name>
    </ligand>
</feature>
<dbReference type="PRINTS" id="PR00079">
    <property type="entry name" value="G6PDHDRGNASE"/>
</dbReference>
<dbReference type="Gene3D" id="3.40.50.720">
    <property type="entry name" value="NAD(P)-binding Rossmann-like Domain"/>
    <property type="match status" value="1"/>
</dbReference>
<feature type="active site" description="Proton acceptor" evidence="7">
    <location>
        <position position="234"/>
    </location>
</feature>
<dbReference type="EMBL" id="FUWY01000002">
    <property type="protein sequence ID" value="SJZ51253.1"/>
    <property type="molecule type" value="Genomic_DNA"/>
</dbReference>
<name>A0A1T4L9H6_9FIRM</name>
<evidence type="ECO:0000313" key="11">
    <source>
        <dbReference type="Proteomes" id="UP000243297"/>
    </source>
</evidence>
<dbReference type="InterPro" id="IPR022674">
    <property type="entry name" value="G6P_DH_NAD-bd"/>
</dbReference>
<dbReference type="NCBIfam" id="TIGR00871">
    <property type="entry name" value="zwf"/>
    <property type="match status" value="1"/>
</dbReference>
<feature type="domain" description="Glucose-6-phosphate dehydrogenase C-terminal" evidence="9">
    <location>
        <begin position="184"/>
        <end position="461"/>
    </location>
</feature>
<evidence type="ECO:0000256" key="5">
    <source>
        <dbReference type="ARBA" id="ARBA00023002"/>
    </source>
</evidence>
<evidence type="ECO:0000256" key="1">
    <source>
        <dbReference type="ARBA" id="ARBA00004937"/>
    </source>
</evidence>
<dbReference type="Pfam" id="PF02781">
    <property type="entry name" value="G6PD_C"/>
    <property type="match status" value="1"/>
</dbReference>
<dbReference type="EC" id="1.1.1.49" evidence="7"/>
<keyword evidence="3 7" id="KW-0313">Glucose metabolism</keyword>
<dbReference type="GO" id="GO:0005829">
    <property type="term" value="C:cytosol"/>
    <property type="evidence" value="ECO:0007669"/>
    <property type="project" value="TreeGrafter"/>
</dbReference>
<organism evidence="10 11">
    <name type="scientific">Anaerorhabdus furcosa</name>
    <dbReference type="NCBI Taxonomy" id="118967"/>
    <lineage>
        <taxon>Bacteria</taxon>
        <taxon>Bacillati</taxon>
        <taxon>Bacillota</taxon>
        <taxon>Erysipelotrichia</taxon>
        <taxon>Erysipelotrichales</taxon>
        <taxon>Erysipelotrichaceae</taxon>
        <taxon>Anaerorhabdus</taxon>
    </lineage>
</organism>
<dbReference type="HAMAP" id="MF_00966">
    <property type="entry name" value="G6PD"/>
    <property type="match status" value="1"/>
</dbReference>
<dbReference type="Proteomes" id="UP000243297">
    <property type="component" value="Unassembled WGS sequence"/>
</dbReference>
<evidence type="ECO:0000259" key="8">
    <source>
        <dbReference type="Pfam" id="PF00479"/>
    </source>
</evidence>
<dbReference type="InterPro" id="IPR036291">
    <property type="entry name" value="NAD(P)-bd_dom_sf"/>
</dbReference>
<feature type="binding site" evidence="7">
    <location>
        <position position="210"/>
    </location>
    <ligand>
        <name>substrate</name>
    </ligand>
</feature>
<evidence type="ECO:0000256" key="2">
    <source>
        <dbReference type="ARBA" id="ARBA00009975"/>
    </source>
</evidence>
<accession>A0A1T4L9H6</accession>
<comment type="function">
    <text evidence="7">Catalyzes the oxidation of glucose 6-phosphate to 6-phosphogluconolactone.</text>
</comment>
<dbReference type="RefSeq" id="WP_078711229.1">
    <property type="nucleotide sequence ID" value="NZ_FUWY01000002.1"/>
</dbReference>
<dbReference type="Pfam" id="PF00479">
    <property type="entry name" value="G6PD_N"/>
    <property type="match status" value="1"/>
</dbReference>
<sequence length="470" mass="54804">MNGKNSGIVIFGGTGDLAYRKLMPALYNLFGTSKLGNDKIIAIGRREYTQEEYHHIIHEWIKQYSRIKYDEKTFLEFSNKVFYYKMNFTELDEYEALAKYFKQKEITNPIFYYAVAPEYFEVITDGVMSIQECCHGRIIIEKPFGDSLEQANQLSEKLEKSFGKENIYRIDHYLGKEMIRNIETIRFDNPIFANNWNYEGIENVQIQALEEVGVETRGNYYDHAGALKDMVQNHLMQILTLVAMEKPTADISISDRQVEVLKSLRSVGSLVIEDSLVLGQYEGYKNELNVASDSNTETYAALKLFIDNRRWKEVPFYIKTGKKTGSREMNVIITFKKVNPDVQANVLTIKIQPLEGISLKFNMKEPGDSEKVIQTEMDFCQSCIARNRINTPEAYERLLLQCMQGDQSWFSEWGQIYLSWKYIDELKEEYKKQELPIYEYEQNSTGPREVDQILNDESHVWAQSQLICKM</sequence>
<evidence type="ECO:0000256" key="4">
    <source>
        <dbReference type="ARBA" id="ARBA00022857"/>
    </source>
</evidence>
<feature type="binding site" evidence="7">
    <location>
        <position position="45"/>
    </location>
    <ligand>
        <name>NADP(+)</name>
        <dbReference type="ChEBI" id="CHEBI:58349"/>
    </ligand>
</feature>
<dbReference type="OrthoDB" id="9802739at2"/>
<comment type="similarity">
    <text evidence="2 7">Belongs to the glucose-6-phosphate dehydrogenase family.</text>
</comment>
<dbReference type="Gene3D" id="3.30.360.10">
    <property type="entry name" value="Dihydrodipicolinate Reductase, domain 2"/>
    <property type="match status" value="1"/>
</dbReference>
<dbReference type="InterPro" id="IPR022675">
    <property type="entry name" value="G6P_DH_C"/>
</dbReference>